<accession>A0A8H3HBT1</accession>
<evidence type="ECO:0000313" key="3">
    <source>
        <dbReference type="Proteomes" id="UP000663853"/>
    </source>
</evidence>
<sequence>MIKDLKTTSENLHVALEQYLRVCNGLFTLSSQGYVLSTLSEEDTQQVNTELASISSYEERVREARLTMTRARNRLFSFSPINSLPSEVLTHIFEMVVVSQPCVMTTCYDEASINRDYAYPDLLMSVCSRWRHIVESHPSLWVHIDFVPDSGQAKLISRAKTYAKRAQKKPLEIHIAGAEGAEYSYHDLVQLLESLAGRMKALEIFVAEEDIGEFYPLVLEKLLPKSRPTTFTRFSLRSQREHNNIFIIPSRSSQYGGQRVSSFIPVNLSQEILERSFAPLKSLDLCAIFPGWKSKAYHGLVELRLTSSMDELFSQIPEQDLIAILKASPGLRVLHFAIDIINQQKGSTLNGTVILKDLEELEISSSYEFQMRYKLKVGNLLRLLTPGNKPLSLMLQTMDYEPGASWEATKSFLARSNVTRFHAKTGAPLIDELLRRMPHLTDLIFSRLSALGPAAEGITLDALNRAIKDAATVKYPLSSLTVRDCPTYLDRLRLMVELCPTKSLTFCDCVFWENEEARKPMDDAQVAQLLSLFPAIKIVKKEKSPRKSDLAPVYASNSDSDLEL</sequence>
<proteinExistence type="predicted"/>
<dbReference type="Proteomes" id="UP000663853">
    <property type="component" value="Unassembled WGS sequence"/>
</dbReference>
<feature type="region of interest" description="Disordered" evidence="1">
    <location>
        <begin position="543"/>
        <end position="564"/>
    </location>
</feature>
<evidence type="ECO:0000256" key="1">
    <source>
        <dbReference type="SAM" id="MobiDB-lite"/>
    </source>
</evidence>
<reference evidence="2" key="1">
    <citation type="submission" date="2021-01" db="EMBL/GenBank/DDBJ databases">
        <authorList>
            <person name="Kaushik A."/>
        </authorList>
    </citation>
    <scope>NUCLEOTIDE SEQUENCE</scope>
    <source>
        <strain evidence="2">AG6-10EEA</strain>
    </source>
</reference>
<protein>
    <recommendedName>
        <fullName evidence="4">F-box domain-containing protein</fullName>
    </recommendedName>
</protein>
<feature type="compositionally biased region" description="Polar residues" evidence="1">
    <location>
        <begin position="555"/>
        <end position="564"/>
    </location>
</feature>
<comment type="caution">
    <text evidence="2">The sequence shown here is derived from an EMBL/GenBank/DDBJ whole genome shotgun (WGS) entry which is preliminary data.</text>
</comment>
<gene>
    <name evidence="2" type="ORF">RDB_LOCUS137693</name>
</gene>
<evidence type="ECO:0000313" key="2">
    <source>
        <dbReference type="EMBL" id="CAE6516435.1"/>
    </source>
</evidence>
<evidence type="ECO:0008006" key="4">
    <source>
        <dbReference type="Google" id="ProtNLM"/>
    </source>
</evidence>
<organism evidence="2 3">
    <name type="scientific">Rhizoctonia solani</name>
    <dbReference type="NCBI Taxonomy" id="456999"/>
    <lineage>
        <taxon>Eukaryota</taxon>
        <taxon>Fungi</taxon>
        <taxon>Dikarya</taxon>
        <taxon>Basidiomycota</taxon>
        <taxon>Agaricomycotina</taxon>
        <taxon>Agaricomycetes</taxon>
        <taxon>Cantharellales</taxon>
        <taxon>Ceratobasidiaceae</taxon>
        <taxon>Rhizoctonia</taxon>
    </lineage>
</organism>
<dbReference type="EMBL" id="CAJMXA010003804">
    <property type="protein sequence ID" value="CAE6516435.1"/>
    <property type="molecule type" value="Genomic_DNA"/>
</dbReference>
<name>A0A8H3HBT1_9AGAM</name>
<dbReference type="AlphaFoldDB" id="A0A8H3HBT1"/>
<dbReference type="Gene3D" id="1.20.1280.50">
    <property type="match status" value="1"/>
</dbReference>